<gene>
    <name evidence="3" type="ORF">NDU88_001608</name>
</gene>
<evidence type="ECO:0000256" key="1">
    <source>
        <dbReference type="SAM" id="MobiDB-lite"/>
    </source>
</evidence>
<accession>A0AAV7W210</accession>
<sequence length="79" mass="8385">MEEAEGEESDAGGSRGAWIGLVGVLCLSAGTGLGALTLVQPQREEAKDARGRLGRQQGCETTGARERHRSVQRSVQHLL</sequence>
<evidence type="ECO:0000256" key="2">
    <source>
        <dbReference type="SAM" id="Phobius"/>
    </source>
</evidence>
<organism evidence="3 4">
    <name type="scientific">Pleurodeles waltl</name>
    <name type="common">Iberian ribbed newt</name>
    <dbReference type="NCBI Taxonomy" id="8319"/>
    <lineage>
        <taxon>Eukaryota</taxon>
        <taxon>Metazoa</taxon>
        <taxon>Chordata</taxon>
        <taxon>Craniata</taxon>
        <taxon>Vertebrata</taxon>
        <taxon>Euteleostomi</taxon>
        <taxon>Amphibia</taxon>
        <taxon>Batrachia</taxon>
        <taxon>Caudata</taxon>
        <taxon>Salamandroidea</taxon>
        <taxon>Salamandridae</taxon>
        <taxon>Pleurodelinae</taxon>
        <taxon>Pleurodeles</taxon>
    </lineage>
</organism>
<evidence type="ECO:0000313" key="4">
    <source>
        <dbReference type="Proteomes" id="UP001066276"/>
    </source>
</evidence>
<dbReference type="AlphaFoldDB" id="A0AAV7W210"/>
<dbReference type="EMBL" id="JANPWB010000002">
    <property type="protein sequence ID" value="KAJ1206199.1"/>
    <property type="molecule type" value="Genomic_DNA"/>
</dbReference>
<evidence type="ECO:0000313" key="3">
    <source>
        <dbReference type="EMBL" id="KAJ1206199.1"/>
    </source>
</evidence>
<name>A0AAV7W210_PLEWA</name>
<feature type="transmembrane region" description="Helical" evidence="2">
    <location>
        <begin position="17"/>
        <end position="39"/>
    </location>
</feature>
<proteinExistence type="predicted"/>
<protein>
    <submittedName>
        <fullName evidence="3">Uncharacterized protein</fullName>
    </submittedName>
</protein>
<keyword evidence="2" id="KW-0472">Membrane</keyword>
<keyword evidence="4" id="KW-1185">Reference proteome</keyword>
<comment type="caution">
    <text evidence="3">The sequence shown here is derived from an EMBL/GenBank/DDBJ whole genome shotgun (WGS) entry which is preliminary data.</text>
</comment>
<keyword evidence="2" id="KW-1133">Transmembrane helix</keyword>
<reference evidence="3" key="1">
    <citation type="journal article" date="2022" name="bioRxiv">
        <title>Sequencing and chromosome-scale assembly of the giantPleurodeles waltlgenome.</title>
        <authorList>
            <person name="Brown T."/>
            <person name="Elewa A."/>
            <person name="Iarovenko S."/>
            <person name="Subramanian E."/>
            <person name="Araus A.J."/>
            <person name="Petzold A."/>
            <person name="Susuki M."/>
            <person name="Suzuki K.-i.T."/>
            <person name="Hayashi T."/>
            <person name="Toyoda A."/>
            <person name="Oliveira C."/>
            <person name="Osipova E."/>
            <person name="Leigh N.D."/>
            <person name="Simon A."/>
            <person name="Yun M.H."/>
        </authorList>
    </citation>
    <scope>NUCLEOTIDE SEQUENCE</scope>
    <source>
        <strain evidence="3">20211129_DDA</strain>
        <tissue evidence="3">Liver</tissue>
    </source>
</reference>
<feature type="region of interest" description="Disordered" evidence="1">
    <location>
        <begin position="47"/>
        <end position="79"/>
    </location>
</feature>
<keyword evidence="2" id="KW-0812">Transmembrane</keyword>
<dbReference type="Proteomes" id="UP001066276">
    <property type="component" value="Chromosome 1_2"/>
</dbReference>